<proteinExistence type="predicted"/>
<protein>
    <recommendedName>
        <fullName evidence="3">GNAT family N-acetyltransferase</fullName>
    </recommendedName>
</protein>
<name>A0ABT4RVN3_9ACTN</name>
<dbReference type="EMBL" id="JAPCID010000089">
    <property type="protein sequence ID" value="MDA0142423.1"/>
    <property type="molecule type" value="Genomic_DNA"/>
</dbReference>
<sequence>MSTVIRFADTHDAAALARLAALDSSVVPTAPQLIAIEDGALIAAISARDGAAIADPFSRSAGAVELLHRRAAQLSASDRPRRAALRLSPLPR</sequence>
<dbReference type="Proteomes" id="UP001147700">
    <property type="component" value="Unassembled WGS sequence"/>
</dbReference>
<evidence type="ECO:0000313" key="2">
    <source>
        <dbReference type="Proteomes" id="UP001147700"/>
    </source>
</evidence>
<evidence type="ECO:0008006" key="3">
    <source>
        <dbReference type="Google" id="ProtNLM"/>
    </source>
</evidence>
<reference evidence="1" key="1">
    <citation type="submission" date="2022-10" db="EMBL/GenBank/DDBJ databases">
        <title>The WGS of Solirubrobacter sp. CPCC 204708.</title>
        <authorList>
            <person name="Jiang Z."/>
        </authorList>
    </citation>
    <scope>NUCLEOTIDE SEQUENCE</scope>
    <source>
        <strain evidence="1">CPCC 204708</strain>
    </source>
</reference>
<comment type="caution">
    <text evidence="1">The sequence shown here is derived from an EMBL/GenBank/DDBJ whole genome shotgun (WGS) entry which is preliminary data.</text>
</comment>
<evidence type="ECO:0000313" key="1">
    <source>
        <dbReference type="EMBL" id="MDA0142423.1"/>
    </source>
</evidence>
<dbReference type="RefSeq" id="WP_202958315.1">
    <property type="nucleotide sequence ID" value="NZ_JAPCID010000089.1"/>
</dbReference>
<gene>
    <name evidence="1" type="ORF">OJ962_33370</name>
</gene>
<keyword evidence="2" id="KW-1185">Reference proteome</keyword>
<organism evidence="1 2">
    <name type="scientific">Solirubrobacter deserti</name>
    <dbReference type="NCBI Taxonomy" id="2282478"/>
    <lineage>
        <taxon>Bacteria</taxon>
        <taxon>Bacillati</taxon>
        <taxon>Actinomycetota</taxon>
        <taxon>Thermoleophilia</taxon>
        <taxon>Solirubrobacterales</taxon>
        <taxon>Solirubrobacteraceae</taxon>
        <taxon>Solirubrobacter</taxon>
    </lineage>
</organism>
<accession>A0ABT4RVN3</accession>